<feature type="transmembrane region" description="Helical" evidence="6">
    <location>
        <begin position="96"/>
        <end position="119"/>
    </location>
</feature>
<name>A0A7W7WN34_9ACTN</name>
<dbReference type="PANTHER" id="PTHR42770">
    <property type="entry name" value="AMINO ACID TRANSPORTER-RELATED"/>
    <property type="match status" value="1"/>
</dbReference>
<comment type="caution">
    <text evidence="7">The sequence shown here is derived from an EMBL/GenBank/DDBJ whole genome shotgun (WGS) entry which is preliminary data.</text>
</comment>
<feature type="transmembrane region" description="Helical" evidence="6">
    <location>
        <begin position="252"/>
        <end position="273"/>
    </location>
</feature>
<proteinExistence type="predicted"/>
<feature type="transmembrane region" description="Helical" evidence="6">
    <location>
        <begin position="179"/>
        <end position="207"/>
    </location>
</feature>
<dbReference type="PANTHER" id="PTHR42770:SF16">
    <property type="entry name" value="AMINO ACID PERMEASE"/>
    <property type="match status" value="1"/>
</dbReference>
<keyword evidence="8" id="KW-1185">Reference proteome</keyword>
<protein>
    <submittedName>
        <fullName evidence="7">Amino acid transporter</fullName>
    </submittedName>
</protein>
<evidence type="ECO:0000256" key="3">
    <source>
        <dbReference type="ARBA" id="ARBA00022692"/>
    </source>
</evidence>
<dbReference type="Gene3D" id="1.20.1740.10">
    <property type="entry name" value="Amino acid/polyamine transporter I"/>
    <property type="match status" value="1"/>
</dbReference>
<evidence type="ECO:0000256" key="5">
    <source>
        <dbReference type="ARBA" id="ARBA00023136"/>
    </source>
</evidence>
<dbReference type="AlphaFoldDB" id="A0A7W7WN34"/>
<keyword evidence="4 6" id="KW-1133">Transmembrane helix</keyword>
<dbReference type="GO" id="GO:0022857">
    <property type="term" value="F:transmembrane transporter activity"/>
    <property type="evidence" value="ECO:0007669"/>
    <property type="project" value="InterPro"/>
</dbReference>
<evidence type="ECO:0000256" key="1">
    <source>
        <dbReference type="ARBA" id="ARBA00004651"/>
    </source>
</evidence>
<dbReference type="Proteomes" id="UP000578819">
    <property type="component" value="Unassembled WGS sequence"/>
</dbReference>
<feature type="transmembrane region" description="Helical" evidence="6">
    <location>
        <begin position="155"/>
        <end position="173"/>
    </location>
</feature>
<keyword evidence="5 6" id="KW-0472">Membrane</keyword>
<feature type="transmembrane region" description="Helical" evidence="6">
    <location>
        <begin position="47"/>
        <end position="67"/>
    </location>
</feature>
<sequence length="318" mass="33121">MAALSPGNLIGPGVGAILALAVLGFVGFESAVVFSEESKDPRRTVPTATYIAVGGTALLYAFGSWAMTVATGPDQIVARSRAEGPDLVFHLAQGHLGSTAVAVGQVLFATSIVAAMISFHNTTARYMFALGRERVLPAALARITRRGNAPRNASLVQSGIGLAVIVTYAAGGWDPMTRLFFWCGTSGGLGVLILITATAIAVPIFFTRHPNAENTWRSVTAPVTALLALLVVLYLAIGNFGTLLGVPPGHPLAWAIPTTLLAVGASGFGWGLILRATQPAVYAAIGLGAKAPHIGTGRIPARRTGVHHHIPTWPENRR</sequence>
<keyword evidence="2" id="KW-1003">Cell membrane</keyword>
<accession>A0A7W7WN34</accession>
<keyword evidence="3 6" id="KW-0812">Transmembrane</keyword>
<dbReference type="GO" id="GO:0005886">
    <property type="term" value="C:plasma membrane"/>
    <property type="evidence" value="ECO:0007669"/>
    <property type="project" value="UniProtKB-SubCell"/>
</dbReference>
<organism evidence="7 8">
    <name type="scientific">Micromonospora polyrhachis</name>
    <dbReference type="NCBI Taxonomy" id="1282883"/>
    <lineage>
        <taxon>Bacteria</taxon>
        <taxon>Bacillati</taxon>
        <taxon>Actinomycetota</taxon>
        <taxon>Actinomycetes</taxon>
        <taxon>Micromonosporales</taxon>
        <taxon>Micromonosporaceae</taxon>
        <taxon>Micromonospora</taxon>
    </lineage>
</organism>
<evidence type="ECO:0000256" key="4">
    <source>
        <dbReference type="ARBA" id="ARBA00022989"/>
    </source>
</evidence>
<evidence type="ECO:0000256" key="2">
    <source>
        <dbReference type="ARBA" id="ARBA00022475"/>
    </source>
</evidence>
<evidence type="ECO:0000313" key="8">
    <source>
        <dbReference type="Proteomes" id="UP000578819"/>
    </source>
</evidence>
<evidence type="ECO:0000313" key="7">
    <source>
        <dbReference type="EMBL" id="MBB4957766.1"/>
    </source>
</evidence>
<gene>
    <name evidence="7" type="ORF">FHR38_001499</name>
</gene>
<feature type="transmembrane region" description="Helical" evidence="6">
    <location>
        <begin position="14"/>
        <end position="35"/>
    </location>
</feature>
<evidence type="ECO:0000256" key="6">
    <source>
        <dbReference type="SAM" id="Phobius"/>
    </source>
</evidence>
<dbReference type="EMBL" id="JACHJW010000001">
    <property type="protein sequence ID" value="MBB4957766.1"/>
    <property type="molecule type" value="Genomic_DNA"/>
</dbReference>
<dbReference type="InterPro" id="IPR050367">
    <property type="entry name" value="APC_superfamily"/>
</dbReference>
<dbReference type="Pfam" id="PF13520">
    <property type="entry name" value="AA_permease_2"/>
    <property type="match status" value="1"/>
</dbReference>
<reference evidence="7 8" key="1">
    <citation type="submission" date="2020-08" db="EMBL/GenBank/DDBJ databases">
        <title>Sequencing the genomes of 1000 actinobacteria strains.</title>
        <authorList>
            <person name="Klenk H.-P."/>
        </authorList>
    </citation>
    <scope>NUCLEOTIDE SEQUENCE [LARGE SCALE GENOMIC DNA]</scope>
    <source>
        <strain evidence="7 8">DSM 45886</strain>
    </source>
</reference>
<feature type="transmembrane region" description="Helical" evidence="6">
    <location>
        <begin position="219"/>
        <end position="240"/>
    </location>
</feature>
<dbReference type="InterPro" id="IPR002293">
    <property type="entry name" value="AA/rel_permease1"/>
</dbReference>
<comment type="subcellular location">
    <subcellularLocation>
        <location evidence="1">Cell membrane</location>
        <topology evidence="1">Multi-pass membrane protein</topology>
    </subcellularLocation>
</comment>